<dbReference type="PROSITE" id="PS50056">
    <property type="entry name" value="TYR_PHOSPHATASE_2"/>
    <property type="match status" value="1"/>
</dbReference>
<dbReference type="InterPro" id="IPR016130">
    <property type="entry name" value="Tyr_Pase_AS"/>
</dbReference>
<dbReference type="SMART" id="SM00195">
    <property type="entry name" value="DSPc"/>
    <property type="match status" value="1"/>
</dbReference>
<organism evidence="6 7">
    <name type="scientific">Scheffersomyces spartinae</name>
    <dbReference type="NCBI Taxonomy" id="45513"/>
    <lineage>
        <taxon>Eukaryota</taxon>
        <taxon>Fungi</taxon>
        <taxon>Dikarya</taxon>
        <taxon>Ascomycota</taxon>
        <taxon>Saccharomycotina</taxon>
        <taxon>Pichiomycetes</taxon>
        <taxon>Debaryomycetaceae</taxon>
        <taxon>Scheffersomyces</taxon>
    </lineage>
</organism>
<keyword evidence="1" id="KW-0378">Hydrolase</keyword>
<dbReference type="SUPFAM" id="SSF52799">
    <property type="entry name" value="(Phosphotyrosine protein) phosphatases II"/>
    <property type="match status" value="1"/>
</dbReference>
<dbReference type="Gene3D" id="3.90.190.10">
    <property type="entry name" value="Protein tyrosine phosphatase superfamily"/>
    <property type="match status" value="1"/>
</dbReference>
<dbReference type="OrthoDB" id="273181at2759"/>
<dbReference type="PANTHER" id="PTHR47550">
    <property type="entry name" value="DUAL SPECIFICITY PROTEIN PHOSPHATASE PPS1"/>
    <property type="match status" value="1"/>
</dbReference>
<evidence type="ECO:0000313" key="6">
    <source>
        <dbReference type="EMBL" id="KAG7192088.1"/>
    </source>
</evidence>
<feature type="domain" description="Tyrosine-protein phosphatase" evidence="4">
    <location>
        <begin position="612"/>
        <end position="810"/>
    </location>
</feature>
<dbReference type="EMBL" id="JAHMUF010000020">
    <property type="protein sequence ID" value="KAG7192088.1"/>
    <property type="molecule type" value="Genomic_DNA"/>
</dbReference>
<evidence type="ECO:0000256" key="1">
    <source>
        <dbReference type="ARBA" id="ARBA00022801"/>
    </source>
</evidence>
<evidence type="ECO:0000256" key="3">
    <source>
        <dbReference type="SAM" id="MobiDB-lite"/>
    </source>
</evidence>
<keyword evidence="7" id="KW-1185">Reference proteome</keyword>
<dbReference type="InterPro" id="IPR053239">
    <property type="entry name" value="Dual_spec_PTase"/>
</dbReference>
<dbReference type="Proteomes" id="UP000790833">
    <property type="component" value="Unassembled WGS sequence"/>
</dbReference>
<dbReference type="InterPro" id="IPR000340">
    <property type="entry name" value="Dual-sp_phosphatase_cat-dom"/>
</dbReference>
<dbReference type="PROSITE" id="PS50054">
    <property type="entry name" value="TYR_PHOSPHATASE_DUAL"/>
    <property type="match status" value="1"/>
</dbReference>
<dbReference type="GO" id="GO:0008138">
    <property type="term" value="F:protein tyrosine/serine/threonine phosphatase activity"/>
    <property type="evidence" value="ECO:0007669"/>
    <property type="project" value="TreeGrafter"/>
</dbReference>
<dbReference type="Pfam" id="PF00782">
    <property type="entry name" value="DSPc"/>
    <property type="match status" value="1"/>
</dbReference>
<proteinExistence type="predicted"/>
<dbReference type="PROSITE" id="PS00383">
    <property type="entry name" value="TYR_PHOSPHATASE_1"/>
    <property type="match status" value="1"/>
</dbReference>
<evidence type="ECO:0000256" key="2">
    <source>
        <dbReference type="ARBA" id="ARBA00022912"/>
    </source>
</evidence>
<sequence>MLAVPSPSADALPHDKMLSILMQSPTKSKSTFQVSSENAIGLSESSMTKSEEQESAVASTASSTMPSTMLSDSETCYSFGKRLCDDEDSNSLGETQEVNSIITPNVFQLSKKQQGSISHVGTKRRSHSAFGDALQTIFEEISWTSVFNAKLKRLDTNIYVISKPQDLNRLLVYQRSQRTPQEGAFPYLHGLTYAKQRTFFNESLDDIDIASTPFGSHFHLMIFKDLSCSSDMPSLLCNTLDYNESLFTQALFSDYTKLIVKKMKRQAMSNRNFVQQVQTMLPVSNFLVYGNKKERIARSLLSKSDTSSQSIYVIDPEYPVSFWKNIKSQFIDTETSKQIVPGTISMATHGFLKPPSRFLELEQNLIWMLNKARPLNYKGLRNITVGTVIDYRHEQARRESKYDMIIKCHEYAQLPSFEDLYLVTNEGYDDSIVAEFDFPASGSVAYQEWTNPEMLLAILNFLKVIHQFTAQGKQIMIYSFDGLTGVSLLIIAVCFMLDDNSAMTLHESMLQLLSQERLYFFKQDFLVLEHLATFIRQLKKHPEILNRKGLISDFSFALEDPITKTLCQSLPPTSPHDHRFDLGLVSQSLEVLSEKMEFEDDWFSQDLSDYNFPSRITRNVYLGSFQHANSYSVLQGLKITRLVSMGERPHVLGNVKFDFEDMEHGVKPIFVCKRSECKIYEVNLDTLDKDSVIHLLKTVVYVHKINDDGRDLLAELLMECPEEIQAKFLIDPLGIRQVGSSNTDDERVLVHCRIGVSRSASIVVATIMKHMRMNLADAYMFVRVRRLNIIIQPNLRFFFDLYLYEEHLGLERRYQWSYLCHEIGELNVHYLK</sequence>
<dbReference type="RefSeq" id="XP_043047639.1">
    <property type="nucleotide sequence ID" value="XM_043193213.1"/>
</dbReference>
<evidence type="ECO:0000259" key="5">
    <source>
        <dbReference type="PROSITE" id="PS50056"/>
    </source>
</evidence>
<gene>
    <name evidence="6" type="ORF">KQ657_002448</name>
</gene>
<dbReference type="InterPro" id="IPR000387">
    <property type="entry name" value="Tyr_Pase_dom"/>
</dbReference>
<feature type="domain" description="Tyrosine specific protein phosphatases" evidence="5">
    <location>
        <begin position="735"/>
        <end position="797"/>
    </location>
</feature>
<evidence type="ECO:0000259" key="4">
    <source>
        <dbReference type="PROSITE" id="PS50054"/>
    </source>
</evidence>
<dbReference type="InterPro" id="IPR020422">
    <property type="entry name" value="TYR_PHOSPHATASE_DUAL_dom"/>
</dbReference>
<protein>
    <submittedName>
        <fullName evidence="6">Uncharacterized protein</fullName>
    </submittedName>
</protein>
<dbReference type="InterPro" id="IPR029021">
    <property type="entry name" value="Prot-tyrosine_phosphatase-like"/>
</dbReference>
<feature type="region of interest" description="Disordered" evidence="3">
    <location>
        <begin position="42"/>
        <end position="71"/>
    </location>
</feature>
<evidence type="ECO:0000313" key="7">
    <source>
        <dbReference type="Proteomes" id="UP000790833"/>
    </source>
</evidence>
<reference evidence="6" key="1">
    <citation type="submission" date="2021-03" db="EMBL/GenBank/DDBJ databases">
        <authorList>
            <person name="Palmer J.M."/>
        </authorList>
    </citation>
    <scope>NUCLEOTIDE SEQUENCE</scope>
    <source>
        <strain evidence="6">ARV_011</strain>
    </source>
</reference>
<dbReference type="PANTHER" id="PTHR47550:SF1">
    <property type="entry name" value="DUAL SPECIFICITY PROTEIN PHOSPHATASE PPS1"/>
    <property type="match status" value="1"/>
</dbReference>
<dbReference type="GO" id="GO:0005634">
    <property type="term" value="C:nucleus"/>
    <property type="evidence" value="ECO:0007669"/>
    <property type="project" value="GOC"/>
</dbReference>
<feature type="compositionally biased region" description="Low complexity" evidence="3">
    <location>
        <begin position="55"/>
        <end position="71"/>
    </location>
</feature>
<keyword evidence="2" id="KW-0904">Protein phosphatase</keyword>
<accession>A0A9P8AHF5</accession>
<dbReference type="AlphaFoldDB" id="A0A9P8AHF5"/>
<comment type="caution">
    <text evidence="6">The sequence shown here is derived from an EMBL/GenBank/DDBJ whole genome shotgun (WGS) entry which is preliminary data.</text>
</comment>
<dbReference type="GO" id="GO:0033260">
    <property type="term" value="P:nuclear DNA replication"/>
    <property type="evidence" value="ECO:0007669"/>
    <property type="project" value="TreeGrafter"/>
</dbReference>
<dbReference type="GeneID" id="66115822"/>
<name>A0A9P8AHF5_9ASCO</name>